<dbReference type="NCBIfam" id="NF008761">
    <property type="entry name" value="PRK11797.1"/>
    <property type="match status" value="1"/>
</dbReference>
<name>A0A2P2BPP7_9FIRM</name>
<evidence type="ECO:0000313" key="8">
    <source>
        <dbReference type="Proteomes" id="UP000245695"/>
    </source>
</evidence>
<dbReference type="Proteomes" id="UP000245695">
    <property type="component" value="Chromosome 1"/>
</dbReference>
<comment type="subunit">
    <text evidence="6">Homodecamer.</text>
</comment>
<comment type="subcellular location">
    <subcellularLocation>
        <location evidence="6">Cytoplasm</location>
    </subcellularLocation>
</comment>
<keyword evidence="3 6" id="KW-0963">Cytoplasm</keyword>
<comment type="similarity">
    <text evidence="6">Belongs to the RbsD / FucU family. RbsD subfamily.</text>
</comment>
<dbReference type="Gene3D" id="3.40.1650.10">
    <property type="entry name" value="RbsD-like domain"/>
    <property type="match status" value="1"/>
</dbReference>
<dbReference type="GO" id="GO:0016872">
    <property type="term" value="F:intramolecular lyase activity"/>
    <property type="evidence" value="ECO:0007669"/>
    <property type="project" value="UniProtKB-UniRule"/>
</dbReference>
<accession>A0A2P2BPP7</accession>
<evidence type="ECO:0000256" key="2">
    <source>
        <dbReference type="ARBA" id="ARBA00012862"/>
    </source>
</evidence>
<evidence type="ECO:0000256" key="1">
    <source>
        <dbReference type="ARBA" id="ARBA00000223"/>
    </source>
</evidence>
<dbReference type="Pfam" id="PF05025">
    <property type="entry name" value="RbsD_FucU"/>
    <property type="match status" value="1"/>
</dbReference>
<reference evidence="7 8" key="1">
    <citation type="submission" date="2014-09" db="EMBL/GenBank/DDBJ databases">
        <authorList>
            <person name="Hornung B.V."/>
        </authorList>
    </citation>
    <scope>NUCLEOTIDE SEQUENCE [LARGE SCALE GENOMIC DNA]</scope>
    <source>
        <strain evidence="7 8">FRIFI</strain>
    </source>
</reference>
<evidence type="ECO:0000256" key="3">
    <source>
        <dbReference type="ARBA" id="ARBA00022490"/>
    </source>
</evidence>
<dbReference type="AlphaFoldDB" id="A0A2P2BPP7"/>
<protein>
    <recommendedName>
        <fullName evidence="2 6">D-ribose pyranase</fullName>
        <ecNumber evidence="2 6">5.4.99.62</ecNumber>
    </recommendedName>
</protein>
<feature type="binding site" evidence="6">
    <location>
        <position position="98"/>
    </location>
    <ligand>
        <name>substrate</name>
    </ligand>
</feature>
<dbReference type="UniPathway" id="UPA00916">
    <property type="reaction ID" value="UER00888"/>
</dbReference>
<dbReference type="InterPro" id="IPR007721">
    <property type="entry name" value="RbsD_FucU"/>
</dbReference>
<dbReference type="SUPFAM" id="SSF102546">
    <property type="entry name" value="RbsD-like"/>
    <property type="match status" value="1"/>
</dbReference>
<dbReference type="PANTHER" id="PTHR37831">
    <property type="entry name" value="D-RIBOSE PYRANASE"/>
    <property type="match status" value="1"/>
</dbReference>
<gene>
    <name evidence="6" type="primary">rbsD</name>
    <name evidence="7" type="ORF">FRIFI_0752</name>
</gene>
<dbReference type="HAMAP" id="MF_01661">
    <property type="entry name" value="D_rib_pyranase"/>
    <property type="match status" value="1"/>
</dbReference>
<comment type="catalytic activity">
    <reaction evidence="1 6">
        <text>beta-D-ribopyranose = beta-D-ribofuranose</text>
        <dbReference type="Rhea" id="RHEA:25432"/>
        <dbReference type="ChEBI" id="CHEBI:27476"/>
        <dbReference type="ChEBI" id="CHEBI:47002"/>
        <dbReference type="EC" id="5.4.99.62"/>
    </reaction>
</comment>
<proteinExistence type="inferred from homology"/>
<evidence type="ECO:0000256" key="4">
    <source>
        <dbReference type="ARBA" id="ARBA00023235"/>
    </source>
</evidence>
<evidence type="ECO:0000256" key="5">
    <source>
        <dbReference type="ARBA" id="ARBA00023277"/>
    </source>
</evidence>
<evidence type="ECO:0000256" key="6">
    <source>
        <dbReference type="HAMAP-Rule" id="MF_01661"/>
    </source>
</evidence>
<dbReference type="InterPro" id="IPR023750">
    <property type="entry name" value="RbsD-like_sf"/>
</dbReference>
<dbReference type="EC" id="5.4.99.62" evidence="2 6"/>
<comment type="pathway">
    <text evidence="6">Carbohydrate metabolism; D-ribose degradation; D-ribose 5-phosphate from beta-D-ribopyranose: step 1/2.</text>
</comment>
<feature type="binding site" evidence="6">
    <location>
        <position position="28"/>
    </location>
    <ligand>
        <name>substrate</name>
    </ligand>
</feature>
<comment type="function">
    <text evidence="6">Catalyzes the interconversion of beta-pyran and beta-furan forms of D-ribose.</text>
</comment>
<keyword evidence="4 6" id="KW-0413">Isomerase</keyword>
<dbReference type="GO" id="GO:0048029">
    <property type="term" value="F:monosaccharide binding"/>
    <property type="evidence" value="ECO:0007669"/>
    <property type="project" value="InterPro"/>
</dbReference>
<dbReference type="InterPro" id="IPR023064">
    <property type="entry name" value="D-ribose_pyranase"/>
</dbReference>
<dbReference type="GO" id="GO:0005829">
    <property type="term" value="C:cytosol"/>
    <property type="evidence" value="ECO:0007669"/>
    <property type="project" value="TreeGrafter"/>
</dbReference>
<evidence type="ECO:0000313" key="7">
    <source>
        <dbReference type="EMBL" id="CEI72297.1"/>
    </source>
</evidence>
<keyword evidence="5 6" id="KW-0119">Carbohydrate metabolism</keyword>
<dbReference type="KEGG" id="rhom:FRIFI_0752"/>
<organism evidence="7 8">
    <name type="scientific">Romboutsia hominis</name>
    <dbReference type="NCBI Taxonomy" id="1507512"/>
    <lineage>
        <taxon>Bacteria</taxon>
        <taxon>Bacillati</taxon>
        <taxon>Bacillota</taxon>
        <taxon>Clostridia</taxon>
        <taxon>Peptostreptococcales</taxon>
        <taxon>Peptostreptococcaceae</taxon>
        <taxon>Romboutsia</taxon>
    </lineage>
</organism>
<dbReference type="EMBL" id="LN650648">
    <property type="protein sequence ID" value="CEI72297.1"/>
    <property type="molecule type" value="Genomic_DNA"/>
</dbReference>
<feature type="active site" description="Proton donor" evidence="6">
    <location>
        <position position="20"/>
    </location>
</feature>
<feature type="binding site" evidence="6">
    <location>
        <begin position="120"/>
        <end position="122"/>
    </location>
    <ligand>
        <name>substrate</name>
    </ligand>
</feature>
<keyword evidence="8" id="KW-1185">Reference proteome</keyword>
<dbReference type="GO" id="GO:0019303">
    <property type="term" value="P:D-ribose catabolic process"/>
    <property type="evidence" value="ECO:0007669"/>
    <property type="project" value="UniProtKB-UniRule"/>
</dbReference>
<sequence length="131" mass="14755">MKKTKLINSEISYTISKMGHTDSLTIGDCGLPISDDVKKIDLALTHGVPSFIDTLDVVLEELCVEEIIIASEIKERNEKIYKEILKRFENVKVTEVSHEEFKMMTNNSKAFVRTGECSPYANIILKSGVVF</sequence>
<dbReference type="RefSeq" id="WP_166505019.1">
    <property type="nucleotide sequence ID" value="NZ_JAKNTL010000007.1"/>
</dbReference>
<dbReference type="PANTHER" id="PTHR37831:SF1">
    <property type="entry name" value="D-RIBOSE PYRANASE"/>
    <property type="match status" value="1"/>
</dbReference>
<dbReference type="GO" id="GO:0062193">
    <property type="term" value="F:D-ribose pyranase activity"/>
    <property type="evidence" value="ECO:0007669"/>
    <property type="project" value="UniProtKB-EC"/>
</dbReference>